<name>A0A2K3L063_TRIPR</name>
<evidence type="ECO:0000313" key="2">
    <source>
        <dbReference type="Proteomes" id="UP000236291"/>
    </source>
</evidence>
<feature type="non-terminal residue" evidence="1">
    <location>
        <position position="1"/>
    </location>
</feature>
<accession>A0A2K3L063</accession>
<comment type="caution">
    <text evidence="1">The sequence shown here is derived from an EMBL/GenBank/DDBJ whole genome shotgun (WGS) entry which is preliminary data.</text>
</comment>
<dbReference type="STRING" id="57577.A0A2K3L063"/>
<dbReference type="GO" id="GO:0016787">
    <property type="term" value="F:hydrolase activity"/>
    <property type="evidence" value="ECO:0007669"/>
    <property type="project" value="UniProtKB-KW"/>
</dbReference>
<organism evidence="1 2">
    <name type="scientific">Trifolium pratense</name>
    <name type="common">Red clover</name>
    <dbReference type="NCBI Taxonomy" id="57577"/>
    <lineage>
        <taxon>Eukaryota</taxon>
        <taxon>Viridiplantae</taxon>
        <taxon>Streptophyta</taxon>
        <taxon>Embryophyta</taxon>
        <taxon>Tracheophyta</taxon>
        <taxon>Spermatophyta</taxon>
        <taxon>Magnoliopsida</taxon>
        <taxon>eudicotyledons</taxon>
        <taxon>Gunneridae</taxon>
        <taxon>Pentapetalae</taxon>
        <taxon>rosids</taxon>
        <taxon>fabids</taxon>
        <taxon>Fabales</taxon>
        <taxon>Fabaceae</taxon>
        <taxon>Papilionoideae</taxon>
        <taxon>50 kb inversion clade</taxon>
        <taxon>NPAAA clade</taxon>
        <taxon>Hologalegina</taxon>
        <taxon>IRL clade</taxon>
        <taxon>Trifolieae</taxon>
        <taxon>Trifolium</taxon>
    </lineage>
</organism>
<dbReference type="InterPro" id="IPR023214">
    <property type="entry name" value="HAD_sf"/>
</dbReference>
<gene>
    <name evidence="1" type="ORF">L195_g027817</name>
</gene>
<reference evidence="1 2" key="1">
    <citation type="journal article" date="2014" name="Am. J. Bot.">
        <title>Genome assembly and annotation for red clover (Trifolium pratense; Fabaceae).</title>
        <authorList>
            <person name="Istvanek J."/>
            <person name="Jaros M."/>
            <person name="Krenek A."/>
            <person name="Repkova J."/>
        </authorList>
    </citation>
    <scope>NUCLEOTIDE SEQUENCE [LARGE SCALE GENOMIC DNA]</scope>
    <source>
        <strain evidence="2">cv. Tatra</strain>
        <tissue evidence="1">Young leaves</tissue>
    </source>
</reference>
<proteinExistence type="predicted"/>
<sequence length="100" mass="10852">DKPLQAASKAGMSCVVTYTSSTAEQDFKEAVAIYPDLSNNLTRSIECSLQAAWVCYDLLHATAAERRGPVTNRGDVLDATRIHPAACTKDMIMDIALLCF</sequence>
<dbReference type="AlphaFoldDB" id="A0A2K3L063"/>
<keyword evidence="1" id="KW-0378">Hydrolase</keyword>
<protein>
    <submittedName>
        <fullName evidence="1">Haloacid dehalogenase-like hydrolase</fullName>
    </submittedName>
</protein>
<evidence type="ECO:0000313" key="1">
    <source>
        <dbReference type="EMBL" id="PNX71931.1"/>
    </source>
</evidence>
<dbReference type="Gene3D" id="3.40.50.1000">
    <property type="entry name" value="HAD superfamily/HAD-like"/>
    <property type="match status" value="1"/>
</dbReference>
<dbReference type="EMBL" id="ASHM01023975">
    <property type="protein sequence ID" value="PNX71931.1"/>
    <property type="molecule type" value="Genomic_DNA"/>
</dbReference>
<dbReference type="ExpressionAtlas" id="A0A2K3L063">
    <property type="expression patterns" value="baseline"/>
</dbReference>
<dbReference type="Proteomes" id="UP000236291">
    <property type="component" value="Unassembled WGS sequence"/>
</dbReference>
<reference evidence="1 2" key="2">
    <citation type="journal article" date="2017" name="Front. Plant Sci.">
        <title>Gene Classification and Mining of Molecular Markers Useful in Red Clover (Trifolium pratense) Breeding.</title>
        <authorList>
            <person name="Istvanek J."/>
            <person name="Dluhosova J."/>
            <person name="Dluhos P."/>
            <person name="Patkova L."/>
            <person name="Nedelnik J."/>
            <person name="Repkova J."/>
        </authorList>
    </citation>
    <scope>NUCLEOTIDE SEQUENCE [LARGE SCALE GENOMIC DNA]</scope>
    <source>
        <strain evidence="2">cv. Tatra</strain>
        <tissue evidence="1">Young leaves</tissue>
    </source>
</reference>